<dbReference type="eggNOG" id="COG1083">
    <property type="taxonomic scope" value="Bacteria"/>
</dbReference>
<sequence length="267" mass="31440">MRQPVDAWAFMRVCDEMRTLPACLNSILPVIKKGVIAYNPSEDPEEEKFILDFCQKNTGFIPFKYDYQIIPAGSREYLTNTERERHLDTYYNAALDQIPNGEWMIKIDADQIYDTEKLARLLSMVDERQIVSIARMNLNVVEGKLHLYAQTPYVDPCDHWLLKKVSELRFKMYITDADDSNFEAYELLEFPQSFCKKYGLQIVHTQLITWHFPLLKRHRRSLSLPSVPLERYKEVLDIEANHVTLEMVDKDYVISFLRKVGFQEELS</sequence>
<dbReference type="Pfam" id="PF06306">
    <property type="entry name" value="CgtA"/>
    <property type="match status" value="1"/>
</dbReference>
<dbReference type="SUPFAM" id="SSF53448">
    <property type="entry name" value="Nucleotide-diphospho-sugar transferases"/>
    <property type="match status" value="1"/>
</dbReference>
<dbReference type="Proteomes" id="UP000028945">
    <property type="component" value="Chromosome"/>
</dbReference>
<evidence type="ECO:0008006" key="3">
    <source>
        <dbReference type="Google" id="ProtNLM"/>
    </source>
</evidence>
<accession>A0A077DI38</accession>
<dbReference type="HOGENOM" id="CLU_065977_0_0_4"/>
<dbReference type="EMBL" id="CP009238">
    <property type="protein sequence ID" value="AIL33182.1"/>
    <property type="molecule type" value="Genomic_DNA"/>
</dbReference>
<proteinExistence type="predicted"/>
<dbReference type="RefSeq" id="WP_038500877.1">
    <property type="nucleotide sequence ID" value="NZ_AFWK01000096.1"/>
</dbReference>
<organism evidence="1 2">
    <name type="scientific">Basilea psittacipulmonis DSM 24701</name>
    <dbReference type="NCBI Taxonomy" id="1072685"/>
    <lineage>
        <taxon>Bacteria</taxon>
        <taxon>Pseudomonadati</taxon>
        <taxon>Pseudomonadota</taxon>
        <taxon>Betaproteobacteria</taxon>
        <taxon>Burkholderiales</taxon>
        <taxon>Alcaligenaceae</taxon>
        <taxon>Basilea</taxon>
    </lineage>
</organism>
<keyword evidence="2" id="KW-1185">Reference proteome</keyword>
<gene>
    <name evidence="1" type="ORF">IX83_07645</name>
</gene>
<evidence type="ECO:0000313" key="1">
    <source>
        <dbReference type="EMBL" id="AIL33182.1"/>
    </source>
</evidence>
<name>A0A077DI38_9BURK</name>
<dbReference type="KEGG" id="bpsi:IX83_07645"/>
<dbReference type="OrthoDB" id="9810303at2"/>
<evidence type="ECO:0000313" key="2">
    <source>
        <dbReference type="Proteomes" id="UP000028945"/>
    </source>
</evidence>
<protein>
    <recommendedName>
        <fullName evidence="3">Glycosyltransferase 2-like domain-containing protein</fullName>
    </recommendedName>
</protein>
<dbReference type="STRING" id="1072685.IX83_07645"/>
<dbReference type="InterPro" id="IPR029044">
    <property type="entry name" value="Nucleotide-diphossugar_trans"/>
</dbReference>
<dbReference type="AlphaFoldDB" id="A0A077DI38"/>
<dbReference type="InterPro" id="IPR010446">
    <property type="entry name" value="GalNAc_Trfase_b"/>
</dbReference>
<reference evidence="1 2" key="1">
    <citation type="journal article" date="2014" name="BMC Genomics">
        <title>A genomic perspective on a new bacterial genus and species from the Alcaligenaceae family, Basilea psittacipulmonis.</title>
        <authorList>
            <person name="Whiteson K.L."/>
            <person name="Hernandez D."/>
            <person name="Lazarevic V."/>
            <person name="Gaia N."/>
            <person name="Farinelli L."/>
            <person name="Francois P."/>
            <person name="Pilo P."/>
            <person name="Frey J."/>
            <person name="Schrenzel J."/>
        </authorList>
    </citation>
    <scope>NUCLEOTIDE SEQUENCE [LARGE SCALE GENOMIC DNA]</scope>
    <source>
        <strain evidence="1 2">DSM 24701</strain>
    </source>
</reference>